<feature type="non-terminal residue" evidence="1">
    <location>
        <position position="34"/>
    </location>
</feature>
<reference evidence="1" key="1">
    <citation type="submission" date="2021-02" db="EMBL/GenBank/DDBJ databases">
        <authorList>
            <person name="Nowell W R."/>
        </authorList>
    </citation>
    <scope>NUCLEOTIDE SEQUENCE</scope>
</reference>
<evidence type="ECO:0000313" key="2">
    <source>
        <dbReference type="Proteomes" id="UP000663868"/>
    </source>
</evidence>
<comment type="caution">
    <text evidence="1">The sequence shown here is derived from an EMBL/GenBank/DDBJ whole genome shotgun (WGS) entry which is preliminary data.</text>
</comment>
<sequence length="34" mass="3573">MGQGEPRLGPSSTSIVDFNCSLIEVSCPGIDSYI</sequence>
<accession>A0A820JYX5</accession>
<gene>
    <name evidence="1" type="ORF">KXQ929_LOCUS47285</name>
</gene>
<evidence type="ECO:0000313" key="1">
    <source>
        <dbReference type="EMBL" id="CAF4333111.1"/>
    </source>
</evidence>
<dbReference type="Proteomes" id="UP000663868">
    <property type="component" value="Unassembled WGS sequence"/>
</dbReference>
<proteinExistence type="predicted"/>
<protein>
    <submittedName>
        <fullName evidence="1">Uncharacterized protein</fullName>
    </submittedName>
</protein>
<dbReference type="EMBL" id="CAJOBB010016857">
    <property type="protein sequence ID" value="CAF4333111.1"/>
    <property type="molecule type" value="Genomic_DNA"/>
</dbReference>
<organism evidence="1 2">
    <name type="scientific">Adineta steineri</name>
    <dbReference type="NCBI Taxonomy" id="433720"/>
    <lineage>
        <taxon>Eukaryota</taxon>
        <taxon>Metazoa</taxon>
        <taxon>Spiralia</taxon>
        <taxon>Gnathifera</taxon>
        <taxon>Rotifera</taxon>
        <taxon>Eurotatoria</taxon>
        <taxon>Bdelloidea</taxon>
        <taxon>Adinetida</taxon>
        <taxon>Adinetidae</taxon>
        <taxon>Adineta</taxon>
    </lineage>
</organism>
<dbReference type="AlphaFoldDB" id="A0A820JYX5"/>
<name>A0A820JYX5_9BILA</name>